<keyword evidence="4" id="KW-1185">Reference proteome</keyword>
<sequence length="115" mass="12512">MKTSQRDEDFSLSQSANSKAERSPRRRSISGLGRDEKNDTPTSSPFKVPLKEASSHESLLSPGSALEALDLSLEEEVLIKPLHSSILGQDFCFEGQVDYGDGRIMGTGGLWGQVD</sequence>
<organism evidence="3 4">
    <name type="scientific">Liparis tanakae</name>
    <name type="common">Tanaka's snailfish</name>
    <dbReference type="NCBI Taxonomy" id="230148"/>
    <lineage>
        <taxon>Eukaryota</taxon>
        <taxon>Metazoa</taxon>
        <taxon>Chordata</taxon>
        <taxon>Craniata</taxon>
        <taxon>Vertebrata</taxon>
        <taxon>Euteleostomi</taxon>
        <taxon>Actinopterygii</taxon>
        <taxon>Neopterygii</taxon>
        <taxon>Teleostei</taxon>
        <taxon>Neoteleostei</taxon>
        <taxon>Acanthomorphata</taxon>
        <taxon>Eupercaria</taxon>
        <taxon>Perciformes</taxon>
        <taxon>Cottioidei</taxon>
        <taxon>Cottales</taxon>
        <taxon>Liparidae</taxon>
        <taxon>Liparis</taxon>
    </lineage>
</organism>
<evidence type="ECO:0000313" key="3">
    <source>
        <dbReference type="EMBL" id="TNN32404.1"/>
    </source>
</evidence>
<dbReference type="OrthoDB" id="5572587at2759"/>
<evidence type="ECO:0000259" key="2">
    <source>
        <dbReference type="Pfam" id="PF25321"/>
    </source>
</evidence>
<name>A0A4Z2EVL5_9TELE</name>
<proteinExistence type="predicted"/>
<dbReference type="InterPro" id="IPR057606">
    <property type="entry name" value="SynGAP1-like_PH"/>
</dbReference>
<dbReference type="Pfam" id="PF25321">
    <property type="entry name" value="PH_RASGAP"/>
    <property type="match status" value="1"/>
</dbReference>
<feature type="region of interest" description="Disordered" evidence="1">
    <location>
        <begin position="1"/>
        <end position="59"/>
    </location>
</feature>
<comment type="caution">
    <text evidence="3">The sequence shown here is derived from an EMBL/GenBank/DDBJ whole genome shotgun (WGS) entry which is preliminary data.</text>
</comment>
<dbReference type="EMBL" id="SRLO01002715">
    <property type="protein sequence ID" value="TNN32404.1"/>
    <property type="molecule type" value="Genomic_DNA"/>
</dbReference>
<evidence type="ECO:0000256" key="1">
    <source>
        <dbReference type="SAM" id="MobiDB-lite"/>
    </source>
</evidence>
<gene>
    <name evidence="3" type="primary">RASAL2_2</name>
    <name evidence="3" type="ORF">EYF80_057440</name>
</gene>
<evidence type="ECO:0000313" key="4">
    <source>
        <dbReference type="Proteomes" id="UP000314294"/>
    </source>
</evidence>
<reference evidence="3 4" key="1">
    <citation type="submission" date="2019-03" db="EMBL/GenBank/DDBJ databases">
        <title>First draft genome of Liparis tanakae, snailfish: a comprehensive survey of snailfish specific genes.</title>
        <authorList>
            <person name="Kim W."/>
            <person name="Song I."/>
            <person name="Jeong J.-H."/>
            <person name="Kim D."/>
            <person name="Kim S."/>
            <person name="Ryu S."/>
            <person name="Song J.Y."/>
            <person name="Lee S.K."/>
        </authorList>
    </citation>
    <scope>NUCLEOTIDE SEQUENCE [LARGE SCALE GENOMIC DNA]</scope>
    <source>
        <tissue evidence="3">Muscle</tissue>
    </source>
</reference>
<protein>
    <submittedName>
        <fullName evidence="3">Ras GTPase-activating protein nGAP</fullName>
    </submittedName>
</protein>
<feature type="domain" description="Ras/Rap GTPase-activating protein SynGAP-like PH" evidence="2">
    <location>
        <begin position="18"/>
        <end position="97"/>
    </location>
</feature>
<dbReference type="AlphaFoldDB" id="A0A4Z2EVL5"/>
<dbReference type="Proteomes" id="UP000314294">
    <property type="component" value="Unassembled WGS sequence"/>
</dbReference>
<accession>A0A4Z2EVL5</accession>